<organism evidence="4 5">
    <name type="scientific">Cephalotrichum gorgonifer</name>
    <dbReference type="NCBI Taxonomy" id="2041049"/>
    <lineage>
        <taxon>Eukaryota</taxon>
        <taxon>Fungi</taxon>
        <taxon>Dikarya</taxon>
        <taxon>Ascomycota</taxon>
        <taxon>Pezizomycotina</taxon>
        <taxon>Sordariomycetes</taxon>
        <taxon>Hypocreomycetidae</taxon>
        <taxon>Microascales</taxon>
        <taxon>Microascaceae</taxon>
        <taxon>Cephalotrichum</taxon>
    </lineage>
</organism>
<feature type="compositionally biased region" description="Gly residues" evidence="1">
    <location>
        <begin position="167"/>
        <end position="190"/>
    </location>
</feature>
<feature type="compositionally biased region" description="Basic and acidic residues" evidence="1">
    <location>
        <begin position="128"/>
        <end position="157"/>
    </location>
</feature>
<reference evidence="4" key="1">
    <citation type="submission" date="2018-03" db="EMBL/GenBank/DDBJ databases">
        <authorList>
            <person name="Guldener U."/>
        </authorList>
    </citation>
    <scope>NUCLEOTIDE SEQUENCE</scope>
</reference>
<dbReference type="InterPro" id="IPR024642">
    <property type="entry name" value="SUZ-C"/>
</dbReference>
<dbReference type="AlphaFoldDB" id="A0AAE8SR35"/>
<dbReference type="InterPro" id="IPR024771">
    <property type="entry name" value="SUZ"/>
</dbReference>
<name>A0AAE8SR35_9PEZI</name>
<dbReference type="PROSITE" id="PS51673">
    <property type="entry name" value="SUZ"/>
    <property type="match status" value="1"/>
</dbReference>
<feature type="region of interest" description="Disordered" evidence="1">
    <location>
        <begin position="1"/>
        <end position="43"/>
    </location>
</feature>
<comment type="caution">
    <text evidence="4">The sequence shown here is derived from an EMBL/GenBank/DDBJ whole genome shotgun (WGS) entry which is preliminary data.</text>
</comment>
<dbReference type="PROSITE" id="PS51938">
    <property type="entry name" value="SUZ_C"/>
    <property type="match status" value="1"/>
</dbReference>
<dbReference type="EMBL" id="ONZQ02000001">
    <property type="protein sequence ID" value="SPN96812.1"/>
    <property type="molecule type" value="Genomic_DNA"/>
</dbReference>
<evidence type="ECO:0000313" key="4">
    <source>
        <dbReference type="EMBL" id="SPN96812.1"/>
    </source>
</evidence>
<feature type="region of interest" description="Disordered" evidence="1">
    <location>
        <begin position="84"/>
        <end position="277"/>
    </location>
</feature>
<evidence type="ECO:0000259" key="2">
    <source>
        <dbReference type="PROSITE" id="PS51673"/>
    </source>
</evidence>
<evidence type="ECO:0000259" key="3">
    <source>
        <dbReference type="PROSITE" id="PS51938"/>
    </source>
</evidence>
<keyword evidence="5" id="KW-1185">Reference proteome</keyword>
<feature type="compositionally biased region" description="Gly residues" evidence="1">
    <location>
        <begin position="262"/>
        <end position="277"/>
    </location>
</feature>
<protein>
    <recommendedName>
        <fullName evidence="6">SUZ domain-containing protein</fullName>
    </recommendedName>
</protein>
<feature type="compositionally biased region" description="Low complexity" evidence="1">
    <location>
        <begin position="198"/>
        <end position="208"/>
    </location>
</feature>
<evidence type="ECO:0008006" key="6">
    <source>
        <dbReference type="Google" id="ProtNLM"/>
    </source>
</evidence>
<sequence>MIRTKGKSVPDAWDDDEWETKADLAAKEPPKKEPTPVLSKPERMMLHRESNRKLWESADSPEPFHFLHTSNPVPLATNFKPQVKVLSRKPTPPRDPVTGLADLSLRDGSDDEEEAVRKHKIEAAARMLESKRLQEEKQKAYEEARRRIFGEEKEDSGRGQAQAQRGSGRGRGNRGNGNGRGRGRGGAGRGNDGRSSDASRSAASSRSATPLGRGPTKELFDPNYSPKPSSILPKGDGSQGRRNPTKDDNTQAAPVREPRGPDGSGRGGFGFARGRGK</sequence>
<evidence type="ECO:0000256" key="1">
    <source>
        <dbReference type="SAM" id="MobiDB-lite"/>
    </source>
</evidence>
<dbReference type="Pfam" id="PF12752">
    <property type="entry name" value="SUZ"/>
    <property type="match status" value="1"/>
</dbReference>
<accession>A0AAE8SR35</accession>
<evidence type="ECO:0000313" key="5">
    <source>
        <dbReference type="Proteomes" id="UP001187682"/>
    </source>
</evidence>
<feature type="domain" description="SUZ-C" evidence="3">
    <location>
        <begin position="233"/>
        <end position="273"/>
    </location>
</feature>
<gene>
    <name evidence="4" type="ORF">DNG_00332</name>
</gene>
<feature type="domain" description="SUZ" evidence="2">
    <location>
        <begin position="59"/>
        <end position="153"/>
    </location>
</feature>
<dbReference type="Proteomes" id="UP001187682">
    <property type="component" value="Unassembled WGS sequence"/>
</dbReference>
<feature type="compositionally biased region" description="Basic and acidic residues" evidence="1">
    <location>
        <begin position="19"/>
        <end position="43"/>
    </location>
</feature>
<proteinExistence type="predicted"/>